<keyword evidence="6" id="KW-0539">Nucleus</keyword>
<dbReference type="Ensembl" id="ENSSFAT00005002402.1">
    <property type="protein sequence ID" value="ENSSFAP00005002238.1"/>
    <property type="gene ID" value="ENSSFAG00005001574.1"/>
</dbReference>
<evidence type="ECO:0000256" key="3">
    <source>
        <dbReference type="ARBA" id="ARBA00022833"/>
    </source>
</evidence>
<dbReference type="Gene3D" id="6.20.210.20">
    <property type="entry name" value="THAP domain"/>
    <property type="match status" value="1"/>
</dbReference>
<dbReference type="InterPro" id="IPR038441">
    <property type="entry name" value="THAP_Znf_sf"/>
</dbReference>
<evidence type="ECO:0000313" key="9">
    <source>
        <dbReference type="Proteomes" id="UP000472267"/>
    </source>
</evidence>
<comment type="function">
    <text evidence="6">DNA-binding transcription regulator that regulates endothelial cell proliferation and G1/S cell-cycle progression. Specifically binds the 5'-[AT]NTNN[GT]GGCA[AGT]-3' core DNA sequence and acts by modulating expression of pRB-E2F cell-cycle target genes.</text>
</comment>
<evidence type="ECO:0000256" key="1">
    <source>
        <dbReference type="ARBA" id="ARBA00022723"/>
    </source>
</evidence>
<keyword evidence="6" id="KW-0175">Coiled coil</keyword>
<dbReference type="PROSITE" id="PS50950">
    <property type="entry name" value="ZF_THAP"/>
    <property type="match status" value="1"/>
</dbReference>
<keyword evidence="4 5" id="KW-0238">DNA-binding</keyword>
<evidence type="ECO:0000256" key="6">
    <source>
        <dbReference type="RuleBase" id="RU369073"/>
    </source>
</evidence>
<dbReference type="SMART" id="SM00692">
    <property type="entry name" value="DM3"/>
    <property type="match status" value="1"/>
</dbReference>
<organism evidence="8 9">
    <name type="scientific">Salarias fasciatus</name>
    <name type="common">Jewelled blenny</name>
    <name type="synonym">Blennius fasciatus</name>
    <dbReference type="NCBI Taxonomy" id="181472"/>
    <lineage>
        <taxon>Eukaryota</taxon>
        <taxon>Metazoa</taxon>
        <taxon>Chordata</taxon>
        <taxon>Craniata</taxon>
        <taxon>Vertebrata</taxon>
        <taxon>Euteleostomi</taxon>
        <taxon>Actinopterygii</taxon>
        <taxon>Neopterygii</taxon>
        <taxon>Teleostei</taxon>
        <taxon>Neoteleostei</taxon>
        <taxon>Acanthomorphata</taxon>
        <taxon>Ovalentaria</taxon>
        <taxon>Blenniimorphae</taxon>
        <taxon>Blenniiformes</taxon>
        <taxon>Blennioidei</taxon>
        <taxon>Blenniidae</taxon>
        <taxon>Salariinae</taxon>
        <taxon>Salarias</taxon>
    </lineage>
</organism>
<reference evidence="8" key="1">
    <citation type="submission" date="2025-08" db="UniProtKB">
        <authorList>
            <consortium name="Ensembl"/>
        </authorList>
    </citation>
    <scope>IDENTIFICATION</scope>
</reference>
<keyword evidence="1" id="KW-0479">Metal-binding</keyword>
<sequence>MPVVEHCCVPSCSASSRYNSEISFHRFPKDTGLRVQWLQGIRRTGFTITKHTKVCSRHFEPSKINITAKGRRVLIASAVPSLFEWNDFQQKTRASVWERCPRPAQTRPSPAPLEEETEPMVPMLLEHDYGASSTVCVEREHYDKMREEIEMLRQQLQTLHLQSSFGLQRFASCPEDIRFYTR</sequence>
<dbReference type="GO" id="GO:0006357">
    <property type="term" value="P:regulation of transcription by RNA polymerase II"/>
    <property type="evidence" value="ECO:0007669"/>
    <property type="project" value="TreeGrafter"/>
</dbReference>
<evidence type="ECO:0000256" key="4">
    <source>
        <dbReference type="ARBA" id="ARBA00023125"/>
    </source>
</evidence>
<keyword evidence="3" id="KW-0862">Zinc</keyword>
<dbReference type="AlphaFoldDB" id="A0A672F7Y2"/>
<evidence type="ECO:0000259" key="7">
    <source>
        <dbReference type="PROSITE" id="PS50950"/>
    </source>
</evidence>
<dbReference type="Pfam" id="PF05485">
    <property type="entry name" value="THAP"/>
    <property type="match status" value="1"/>
</dbReference>
<name>A0A672F7Y2_SALFA</name>
<accession>A0A672F7Y2</accession>
<keyword evidence="6" id="KW-0805">Transcription regulation</keyword>
<proteinExistence type="inferred from homology"/>
<feature type="domain" description="THAP-type" evidence="7">
    <location>
        <begin position="1"/>
        <end position="83"/>
    </location>
</feature>
<dbReference type="OMA" id="PMEHEAR"/>
<protein>
    <recommendedName>
        <fullName evidence="6">THAP domain-containing protein 1</fullName>
    </recommendedName>
</protein>
<dbReference type="SUPFAM" id="SSF57716">
    <property type="entry name" value="Glucocorticoid receptor-like (DNA-binding domain)"/>
    <property type="match status" value="1"/>
</dbReference>
<evidence type="ECO:0000256" key="5">
    <source>
        <dbReference type="PROSITE-ProRule" id="PRU00309"/>
    </source>
</evidence>
<dbReference type="GO" id="GO:0008270">
    <property type="term" value="F:zinc ion binding"/>
    <property type="evidence" value="ECO:0007669"/>
    <property type="project" value="UniProtKB-KW"/>
</dbReference>
<dbReference type="GO" id="GO:0005654">
    <property type="term" value="C:nucleoplasm"/>
    <property type="evidence" value="ECO:0007669"/>
    <property type="project" value="UniProtKB-SubCell"/>
</dbReference>
<dbReference type="GO" id="GO:0000978">
    <property type="term" value="F:RNA polymerase II cis-regulatory region sequence-specific DNA binding"/>
    <property type="evidence" value="ECO:0007669"/>
    <property type="project" value="TreeGrafter"/>
</dbReference>
<keyword evidence="2 5" id="KW-0863">Zinc-finger</keyword>
<dbReference type="GO" id="GO:0003700">
    <property type="term" value="F:DNA-binding transcription factor activity"/>
    <property type="evidence" value="ECO:0007669"/>
    <property type="project" value="UniProtKB-UniRule"/>
</dbReference>
<dbReference type="SMART" id="SM00980">
    <property type="entry name" value="THAP"/>
    <property type="match status" value="1"/>
</dbReference>
<reference evidence="8" key="2">
    <citation type="submission" date="2025-09" db="UniProtKB">
        <authorList>
            <consortium name="Ensembl"/>
        </authorList>
    </citation>
    <scope>IDENTIFICATION</scope>
</reference>
<dbReference type="PANTHER" id="PTHR46600:SF7">
    <property type="entry name" value="SI:DKEY-228B2.6-RELATED"/>
    <property type="match status" value="1"/>
</dbReference>
<dbReference type="PANTHER" id="PTHR46600">
    <property type="entry name" value="THAP DOMAIN-CONTAINING"/>
    <property type="match status" value="1"/>
</dbReference>
<dbReference type="InterPro" id="IPR026516">
    <property type="entry name" value="THAP1/10"/>
</dbReference>
<dbReference type="Proteomes" id="UP000472267">
    <property type="component" value="Unassembled WGS sequence"/>
</dbReference>
<dbReference type="InterPro" id="IPR006612">
    <property type="entry name" value="THAP_Znf"/>
</dbReference>
<comment type="subcellular location">
    <subcellularLocation>
        <location evidence="6">Nucleus</location>
        <location evidence="6">Nucleoplasm</location>
    </subcellularLocation>
</comment>
<keyword evidence="6" id="KW-0804">Transcription</keyword>
<keyword evidence="6" id="KW-0131">Cell cycle</keyword>
<dbReference type="GO" id="GO:0001935">
    <property type="term" value="P:endothelial cell proliferation"/>
    <property type="evidence" value="ECO:0007669"/>
    <property type="project" value="UniProtKB-UniRule"/>
</dbReference>
<evidence type="ECO:0000256" key="2">
    <source>
        <dbReference type="ARBA" id="ARBA00022771"/>
    </source>
</evidence>
<keyword evidence="9" id="KW-1185">Reference proteome</keyword>
<evidence type="ECO:0000313" key="8">
    <source>
        <dbReference type="Ensembl" id="ENSSFAP00005002238.1"/>
    </source>
</evidence>
<comment type="similarity">
    <text evidence="6">Belongs to the THAP1 family.</text>
</comment>
<dbReference type="InParanoid" id="A0A672F7Y2"/>